<sequence>MVKEKEISNKNNEILEYKKLIKKIKSWIYRKVKSTNASGIVLGISGGIDSATLSVICHQIFKENAHFYYLKTKKDTENEKDIKELNKILNNSIITINISKEFDLFSKKFHLSNDWIKANSKSRFFMNVLYTKAQQNNSLVLGTDNFNEYYLGYFTKWGDGACDILPFANLFKSDIYKMAKILKVPQSIMNKKPSANLLDNQYDEDELGFTYDQFESYFEPKNTLNNEIKAKIEKNFKKTQHKRKIIPKGPKKSKKIL</sequence>
<dbReference type="PANTHER" id="PTHR23090:SF7">
    <property type="entry name" value="NH(3)-DEPENDENT NAD(+) SYNTHETASE"/>
    <property type="match status" value="1"/>
</dbReference>
<comment type="similarity">
    <text evidence="6">Belongs to the NAD synthetase family.</text>
</comment>
<comment type="pathway">
    <text evidence="1">Cofactor biosynthesis; NAD(+) biosynthesis.</text>
</comment>
<dbReference type="PANTHER" id="PTHR23090">
    <property type="entry name" value="NH 3 /GLUTAMINE-DEPENDENT NAD + SYNTHETASE"/>
    <property type="match status" value="1"/>
</dbReference>
<protein>
    <recommendedName>
        <fullName evidence="7">NH(3)-dependent NAD(+) synthetase</fullName>
        <ecNumber evidence="7">6.3.1.5</ecNumber>
    </recommendedName>
</protein>
<evidence type="ECO:0000256" key="4">
    <source>
        <dbReference type="ARBA" id="ARBA00022840"/>
    </source>
</evidence>
<dbReference type="EC" id="6.3.1.5" evidence="7"/>
<feature type="region of interest" description="Disordered" evidence="8">
    <location>
        <begin position="238"/>
        <end position="257"/>
    </location>
</feature>
<dbReference type="InterPro" id="IPR014729">
    <property type="entry name" value="Rossmann-like_a/b/a_fold"/>
</dbReference>
<evidence type="ECO:0000313" key="10">
    <source>
        <dbReference type="EMBL" id="WVN21574.1"/>
    </source>
</evidence>
<dbReference type="Gene3D" id="3.40.50.620">
    <property type="entry name" value="HUPs"/>
    <property type="match status" value="1"/>
</dbReference>
<evidence type="ECO:0000256" key="2">
    <source>
        <dbReference type="ARBA" id="ARBA00022598"/>
    </source>
</evidence>
<accession>A0ABZ2AHG8</accession>
<dbReference type="CDD" id="cd00553">
    <property type="entry name" value="NAD_synthase"/>
    <property type="match status" value="1"/>
</dbReference>
<evidence type="ECO:0000256" key="6">
    <source>
        <dbReference type="RuleBase" id="RU003811"/>
    </source>
</evidence>
<gene>
    <name evidence="10" type="primary">nadE</name>
    <name evidence="10" type="ORF">V2E26_01100</name>
</gene>
<keyword evidence="3 6" id="KW-0547">Nucleotide-binding</keyword>
<evidence type="ECO:0000256" key="5">
    <source>
        <dbReference type="ARBA" id="ARBA00023027"/>
    </source>
</evidence>
<dbReference type="InterPro" id="IPR003694">
    <property type="entry name" value="NAD_synthase"/>
</dbReference>
<dbReference type="RefSeq" id="WP_330463605.1">
    <property type="nucleotide sequence ID" value="NZ_CP143578.1"/>
</dbReference>
<dbReference type="NCBIfam" id="TIGR00552">
    <property type="entry name" value="nadE"/>
    <property type="match status" value="1"/>
</dbReference>
<keyword evidence="4 6" id="KW-0067">ATP-binding</keyword>
<evidence type="ECO:0000256" key="7">
    <source>
        <dbReference type="RuleBase" id="RU003812"/>
    </source>
</evidence>
<organism evidence="10 11">
    <name type="scientific">Metamycoplasma gateae</name>
    <dbReference type="NCBI Taxonomy" id="35769"/>
    <lineage>
        <taxon>Bacteria</taxon>
        <taxon>Bacillati</taxon>
        <taxon>Mycoplasmatota</taxon>
        <taxon>Mycoplasmoidales</taxon>
        <taxon>Metamycoplasmataceae</taxon>
        <taxon>Metamycoplasma</taxon>
    </lineage>
</organism>
<name>A0ABZ2AHG8_9BACT</name>
<dbReference type="GO" id="GO:0008795">
    <property type="term" value="F:NAD+ synthase activity"/>
    <property type="evidence" value="ECO:0007669"/>
    <property type="project" value="UniProtKB-EC"/>
</dbReference>
<evidence type="ECO:0000256" key="1">
    <source>
        <dbReference type="ARBA" id="ARBA00004790"/>
    </source>
</evidence>
<keyword evidence="2 6" id="KW-0436">Ligase</keyword>
<dbReference type="InterPro" id="IPR022310">
    <property type="entry name" value="NAD/GMP_synthase"/>
</dbReference>
<keyword evidence="5 6" id="KW-0520">NAD</keyword>
<evidence type="ECO:0000256" key="8">
    <source>
        <dbReference type="SAM" id="MobiDB-lite"/>
    </source>
</evidence>
<keyword evidence="11" id="KW-1185">Reference proteome</keyword>
<evidence type="ECO:0000256" key="3">
    <source>
        <dbReference type="ARBA" id="ARBA00022741"/>
    </source>
</evidence>
<comment type="catalytic activity">
    <reaction evidence="7">
        <text>deamido-NAD(+) + NH4(+) + ATP = AMP + diphosphate + NAD(+) + H(+)</text>
        <dbReference type="Rhea" id="RHEA:21188"/>
        <dbReference type="ChEBI" id="CHEBI:15378"/>
        <dbReference type="ChEBI" id="CHEBI:28938"/>
        <dbReference type="ChEBI" id="CHEBI:30616"/>
        <dbReference type="ChEBI" id="CHEBI:33019"/>
        <dbReference type="ChEBI" id="CHEBI:57540"/>
        <dbReference type="ChEBI" id="CHEBI:58437"/>
        <dbReference type="ChEBI" id="CHEBI:456215"/>
        <dbReference type="EC" id="6.3.1.5"/>
    </reaction>
</comment>
<dbReference type="EMBL" id="CP143578">
    <property type="protein sequence ID" value="WVN21574.1"/>
    <property type="molecule type" value="Genomic_DNA"/>
</dbReference>
<dbReference type="Pfam" id="PF02540">
    <property type="entry name" value="NAD_synthase"/>
    <property type="match status" value="1"/>
</dbReference>
<evidence type="ECO:0000259" key="9">
    <source>
        <dbReference type="Pfam" id="PF02540"/>
    </source>
</evidence>
<evidence type="ECO:0000313" key="11">
    <source>
        <dbReference type="Proteomes" id="UP001431935"/>
    </source>
</evidence>
<dbReference type="SUPFAM" id="SSF52402">
    <property type="entry name" value="Adenine nucleotide alpha hydrolases-like"/>
    <property type="match status" value="1"/>
</dbReference>
<proteinExistence type="inferred from homology"/>
<feature type="domain" description="NAD/GMP synthase" evidence="9">
    <location>
        <begin position="21"/>
        <end position="244"/>
    </location>
</feature>
<reference evidence="10" key="1">
    <citation type="submission" date="2024-01" db="EMBL/GenBank/DDBJ databases">
        <title>Complete genome sequence of Mycoplasma gateae strain 3700.</title>
        <authorList>
            <person name="Spergser J."/>
        </authorList>
    </citation>
    <scope>NUCLEOTIDE SEQUENCE [LARGE SCALE GENOMIC DNA]</scope>
    <source>
        <strain evidence="10">3700</strain>
    </source>
</reference>
<dbReference type="Proteomes" id="UP001431935">
    <property type="component" value="Chromosome"/>
</dbReference>